<evidence type="ECO:0000313" key="3">
    <source>
        <dbReference type="Proteomes" id="UP000269998"/>
    </source>
</evidence>
<keyword evidence="1" id="KW-0812">Transmembrane</keyword>
<dbReference type="KEGG" id="mbai:MB901379_03634"/>
<feature type="transmembrane region" description="Helical" evidence="1">
    <location>
        <begin position="21"/>
        <end position="41"/>
    </location>
</feature>
<reference evidence="3" key="1">
    <citation type="submission" date="2018-02" db="EMBL/GenBank/DDBJ databases">
        <authorList>
            <person name="Seth-Smith MB H."/>
            <person name="Seth-Smith H."/>
        </authorList>
    </citation>
    <scope>NUCLEOTIDE SEQUENCE [LARGE SCALE GENOMIC DNA]</scope>
</reference>
<evidence type="ECO:0000256" key="1">
    <source>
        <dbReference type="SAM" id="Phobius"/>
    </source>
</evidence>
<protein>
    <submittedName>
        <fullName evidence="2">Uncharacterized protein</fullName>
    </submittedName>
</protein>
<dbReference type="AlphaFoldDB" id="A0A447GHR9"/>
<keyword evidence="1" id="KW-1133">Transmembrane helix</keyword>
<keyword evidence="3" id="KW-1185">Reference proteome</keyword>
<accession>A0A447GHR9</accession>
<dbReference type="RefSeq" id="WP_158017783.1">
    <property type="nucleotide sequence ID" value="NZ_CBCSKE010000011.1"/>
</dbReference>
<dbReference type="EMBL" id="LR130759">
    <property type="protein sequence ID" value="VDM90041.1"/>
    <property type="molecule type" value="Genomic_DNA"/>
</dbReference>
<proteinExistence type="predicted"/>
<dbReference type="Proteomes" id="UP000269998">
    <property type="component" value="Chromosome"/>
</dbReference>
<organism evidence="2 3">
    <name type="scientific">Mycobacterium basiliense</name>
    <dbReference type="NCBI Taxonomy" id="2094119"/>
    <lineage>
        <taxon>Bacteria</taxon>
        <taxon>Bacillati</taxon>
        <taxon>Actinomycetota</taxon>
        <taxon>Actinomycetes</taxon>
        <taxon>Mycobacteriales</taxon>
        <taxon>Mycobacteriaceae</taxon>
        <taxon>Mycobacterium</taxon>
    </lineage>
</organism>
<gene>
    <name evidence="2" type="ORF">MB901379_03634</name>
</gene>
<keyword evidence="1" id="KW-0472">Membrane</keyword>
<evidence type="ECO:0000313" key="2">
    <source>
        <dbReference type="EMBL" id="VDM90041.1"/>
    </source>
</evidence>
<name>A0A447GHR9_9MYCO</name>
<dbReference type="OrthoDB" id="4750786at2"/>
<feature type="transmembrane region" description="Helical" evidence="1">
    <location>
        <begin position="61"/>
        <end position="79"/>
    </location>
</feature>
<sequence>MRGIGPVAVPARRHRTPSRRVLVRFLVTAWFGGAAMLPIPWHRAAKRAWWYVVYNIGYRLLSVQLSCASLAVSGVPFVIKHA</sequence>